<name>A0A834T6F7_9FABA</name>
<sequence>MAHFKLLLRCHLQVELWITVTRFLSGSDSRFREKEAYNKALEIESLSSIPFQFGEYHEGVLRNVLPMERPPLYDHNVTSYGRENTHGTLTAVIAPIDQIVTSYDGPLHYYLVRWKGFLELDHKGRVPPRRPYIIGIPRHFKECSLQLRGNDGKP</sequence>
<dbReference type="AlphaFoldDB" id="A0A834T6F7"/>
<keyword evidence="2" id="KW-1185">Reference proteome</keyword>
<dbReference type="EMBL" id="JAAIUW010000009">
    <property type="protein sequence ID" value="KAF7815056.1"/>
    <property type="molecule type" value="Genomic_DNA"/>
</dbReference>
<dbReference type="Proteomes" id="UP000634136">
    <property type="component" value="Unassembled WGS sequence"/>
</dbReference>
<evidence type="ECO:0000313" key="2">
    <source>
        <dbReference type="Proteomes" id="UP000634136"/>
    </source>
</evidence>
<organism evidence="1 2">
    <name type="scientific">Senna tora</name>
    <dbReference type="NCBI Taxonomy" id="362788"/>
    <lineage>
        <taxon>Eukaryota</taxon>
        <taxon>Viridiplantae</taxon>
        <taxon>Streptophyta</taxon>
        <taxon>Embryophyta</taxon>
        <taxon>Tracheophyta</taxon>
        <taxon>Spermatophyta</taxon>
        <taxon>Magnoliopsida</taxon>
        <taxon>eudicotyledons</taxon>
        <taxon>Gunneridae</taxon>
        <taxon>Pentapetalae</taxon>
        <taxon>rosids</taxon>
        <taxon>fabids</taxon>
        <taxon>Fabales</taxon>
        <taxon>Fabaceae</taxon>
        <taxon>Caesalpinioideae</taxon>
        <taxon>Cassia clade</taxon>
        <taxon>Senna</taxon>
    </lineage>
</organism>
<reference evidence="1" key="1">
    <citation type="submission" date="2020-09" db="EMBL/GenBank/DDBJ databases">
        <title>Genome-Enabled Discovery of Anthraquinone Biosynthesis in Senna tora.</title>
        <authorList>
            <person name="Kang S.-H."/>
            <person name="Pandey R.P."/>
            <person name="Lee C.-M."/>
            <person name="Sim J.-S."/>
            <person name="Jeong J.-T."/>
            <person name="Choi B.-S."/>
            <person name="Jung M."/>
            <person name="Ginzburg D."/>
            <person name="Zhao K."/>
            <person name="Won S.Y."/>
            <person name="Oh T.-J."/>
            <person name="Yu Y."/>
            <person name="Kim N.-H."/>
            <person name="Lee O.R."/>
            <person name="Lee T.-H."/>
            <person name="Bashyal P."/>
            <person name="Kim T.-S."/>
            <person name="Lee W.-H."/>
            <person name="Kawkins C."/>
            <person name="Kim C.-K."/>
            <person name="Kim J.S."/>
            <person name="Ahn B.O."/>
            <person name="Rhee S.Y."/>
            <person name="Sohng J.K."/>
        </authorList>
    </citation>
    <scope>NUCLEOTIDE SEQUENCE</scope>
    <source>
        <tissue evidence="1">Leaf</tissue>
    </source>
</reference>
<evidence type="ECO:0000313" key="1">
    <source>
        <dbReference type="EMBL" id="KAF7815056.1"/>
    </source>
</evidence>
<protein>
    <submittedName>
        <fullName evidence="1">Uncharacterized protein</fullName>
    </submittedName>
</protein>
<comment type="caution">
    <text evidence="1">The sequence shown here is derived from an EMBL/GenBank/DDBJ whole genome shotgun (WGS) entry which is preliminary data.</text>
</comment>
<gene>
    <name evidence="1" type="ORF">G2W53_029025</name>
</gene>
<proteinExistence type="predicted"/>
<accession>A0A834T6F7</accession>